<feature type="region of interest" description="Disordered" evidence="1">
    <location>
        <begin position="75"/>
        <end position="125"/>
    </location>
</feature>
<evidence type="ECO:0000313" key="3">
    <source>
        <dbReference type="Proteomes" id="UP001287286"/>
    </source>
</evidence>
<name>A0ABR0BFD5_PURLI</name>
<sequence>MGATNTTINAATCFAVTTGTAAPTPPVSRPAWRYTLHPPSPEALNHSRAQQSQCPRAGSPHRVFFQVMPWTLATGRENPGTRAHNPGPIGLYPRYGPSAPEPPGEAEEKAPVSNGPSLNQWSNSTAADVDPFNRAALYARHATNSQLPLSAKPMQFDGALKPNRGNQVNPVPDALSRSGTSRLVTIGSAHPHCKETRAAPIAWLDTIRQGMFARDGDSVARRHRCEPCSRVAFDTGESCGTLDSYGRRVRD</sequence>
<accession>A0ABR0BFD5</accession>
<reference evidence="2 3" key="1">
    <citation type="journal article" date="2024" name="Microbiol. Resour. Announc.">
        <title>Genome annotations for the ascomycete fungi Trichoderma harzianum, Trichoderma aggressivum, and Purpureocillium lilacinum.</title>
        <authorList>
            <person name="Beijen E.P.W."/>
            <person name="Ohm R.A."/>
        </authorList>
    </citation>
    <scope>NUCLEOTIDE SEQUENCE [LARGE SCALE GENOMIC DNA]</scope>
    <source>
        <strain evidence="2 3">CBS 150709</strain>
    </source>
</reference>
<organism evidence="2 3">
    <name type="scientific">Purpureocillium lilacinum</name>
    <name type="common">Paecilomyces lilacinus</name>
    <dbReference type="NCBI Taxonomy" id="33203"/>
    <lineage>
        <taxon>Eukaryota</taxon>
        <taxon>Fungi</taxon>
        <taxon>Dikarya</taxon>
        <taxon>Ascomycota</taxon>
        <taxon>Pezizomycotina</taxon>
        <taxon>Sordariomycetes</taxon>
        <taxon>Hypocreomycetidae</taxon>
        <taxon>Hypocreales</taxon>
        <taxon>Ophiocordycipitaceae</taxon>
        <taxon>Purpureocillium</taxon>
    </lineage>
</organism>
<keyword evidence="3" id="KW-1185">Reference proteome</keyword>
<dbReference type="EMBL" id="JAWRVI010000151">
    <property type="protein sequence ID" value="KAK4074430.1"/>
    <property type="molecule type" value="Genomic_DNA"/>
</dbReference>
<feature type="compositionally biased region" description="Polar residues" evidence="1">
    <location>
        <begin position="114"/>
        <end position="125"/>
    </location>
</feature>
<comment type="caution">
    <text evidence="2">The sequence shown here is derived from an EMBL/GenBank/DDBJ whole genome shotgun (WGS) entry which is preliminary data.</text>
</comment>
<feature type="region of interest" description="Disordered" evidence="1">
    <location>
        <begin position="38"/>
        <end position="58"/>
    </location>
</feature>
<gene>
    <name evidence="2" type="ORF">Purlil1_12970</name>
</gene>
<evidence type="ECO:0000313" key="2">
    <source>
        <dbReference type="EMBL" id="KAK4074430.1"/>
    </source>
</evidence>
<protein>
    <submittedName>
        <fullName evidence="2">Uncharacterized protein</fullName>
    </submittedName>
</protein>
<dbReference type="Proteomes" id="UP001287286">
    <property type="component" value="Unassembled WGS sequence"/>
</dbReference>
<proteinExistence type="predicted"/>
<evidence type="ECO:0000256" key="1">
    <source>
        <dbReference type="SAM" id="MobiDB-lite"/>
    </source>
</evidence>